<dbReference type="InterPro" id="IPR018376">
    <property type="entry name" value="Enoyl-CoA_hyd/isom_CS"/>
</dbReference>
<dbReference type="GO" id="GO:0010124">
    <property type="term" value="P:phenylacetate catabolic process"/>
    <property type="evidence" value="ECO:0007669"/>
    <property type="project" value="InterPro"/>
</dbReference>
<dbReference type="InterPro" id="IPR001753">
    <property type="entry name" value="Enoyl-CoA_hydra/iso"/>
</dbReference>
<name>A0A1J5QE67_9ZZZZ</name>
<keyword evidence="1" id="KW-0413">Isomerase</keyword>
<dbReference type="CDD" id="cd06558">
    <property type="entry name" value="crotonase-like"/>
    <property type="match status" value="1"/>
</dbReference>
<accession>A0A1J5QE67</accession>
<dbReference type="NCBIfam" id="TIGR02280">
    <property type="entry name" value="PaaB1"/>
    <property type="match status" value="1"/>
</dbReference>
<proteinExistence type="predicted"/>
<dbReference type="PANTHER" id="PTHR43459">
    <property type="entry name" value="ENOYL-COA HYDRATASE"/>
    <property type="match status" value="1"/>
</dbReference>
<dbReference type="Gene3D" id="1.10.12.10">
    <property type="entry name" value="Lyase 2-enoyl-coa Hydratase, Chain A, domain 2"/>
    <property type="match status" value="1"/>
</dbReference>
<protein>
    <submittedName>
        <fullName evidence="1">1,2-epoxyphenylacetyl-CoA isomerase</fullName>
        <ecNumber evidence="1">5.3.3.18</ecNumber>
    </submittedName>
</protein>
<dbReference type="Pfam" id="PF00378">
    <property type="entry name" value="ECH_1"/>
    <property type="match status" value="1"/>
</dbReference>
<dbReference type="EMBL" id="MLJW01001427">
    <property type="protein sequence ID" value="OIQ78303.1"/>
    <property type="molecule type" value="Genomic_DNA"/>
</dbReference>
<dbReference type="PROSITE" id="PS00166">
    <property type="entry name" value="ENOYL_COA_HYDRATASE"/>
    <property type="match status" value="1"/>
</dbReference>
<gene>
    <name evidence="1" type="primary">paaG_5</name>
    <name evidence="1" type="ORF">GALL_399960</name>
</gene>
<sequence length="265" mass="28043">MEFDNIRYRCDDGIARITLHRPERMNSFNAAMHAELRAALDAVQADRSARVLVLAGAGRGFCAGQDLADPAVRFEPGQTPPDLGDLVEREYMPLVLRLSALRVPTIAAVHGVAAGAGASLALACDLVVASRSASFVQAFCKIGLLPDTGGSWLLPQRVGMARALGLALLGDRLPAAQAAEWGLIWAVHDDDVFTTEVDALAARLAASPTRALVRTRQAMHAAAHNGLAAQLALEAAGMRELGRSADYIEGVEAFLAKRAPRFTGA</sequence>
<dbReference type="GO" id="GO:0016853">
    <property type="term" value="F:isomerase activity"/>
    <property type="evidence" value="ECO:0007669"/>
    <property type="project" value="UniProtKB-KW"/>
</dbReference>
<dbReference type="InterPro" id="IPR011968">
    <property type="entry name" value="PaaB1"/>
</dbReference>
<evidence type="ECO:0000313" key="1">
    <source>
        <dbReference type="EMBL" id="OIQ78303.1"/>
    </source>
</evidence>
<comment type="caution">
    <text evidence="1">The sequence shown here is derived from an EMBL/GenBank/DDBJ whole genome shotgun (WGS) entry which is preliminary data.</text>
</comment>
<dbReference type="PANTHER" id="PTHR43459:SF1">
    <property type="entry name" value="EG:BACN32G11.4 PROTEIN"/>
    <property type="match status" value="1"/>
</dbReference>
<dbReference type="InterPro" id="IPR029045">
    <property type="entry name" value="ClpP/crotonase-like_dom_sf"/>
</dbReference>
<dbReference type="SUPFAM" id="SSF52096">
    <property type="entry name" value="ClpP/crotonase"/>
    <property type="match status" value="1"/>
</dbReference>
<dbReference type="AlphaFoldDB" id="A0A1J5QE67"/>
<dbReference type="InterPro" id="IPR014748">
    <property type="entry name" value="Enoyl-CoA_hydra_C"/>
</dbReference>
<reference evidence="1" key="1">
    <citation type="submission" date="2016-10" db="EMBL/GenBank/DDBJ databases">
        <title>Sequence of Gallionella enrichment culture.</title>
        <authorList>
            <person name="Poehlein A."/>
            <person name="Muehling M."/>
            <person name="Daniel R."/>
        </authorList>
    </citation>
    <scope>NUCLEOTIDE SEQUENCE</scope>
</reference>
<dbReference type="Gene3D" id="3.90.226.10">
    <property type="entry name" value="2-enoyl-CoA Hydratase, Chain A, domain 1"/>
    <property type="match status" value="1"/>
</dbReference>
<organism evidence="1">
    <name type="scientific">mine drainage metagenome</name>
    <dbReference type="NCBI Taxonomy" id="410659"/>
    <lineage>
        <taxon>unclassified sequences</taxon>
        <taxon>metagenomes</taxon>
        <taxon>ecological metagenomes</taxon>
    </lineage>
</organism>
<dbReference type="EC" id="5.3.3.18" evidence="1"/>